<dbReference type="EMBL" id="WJQU01000003">
    <property type="protein sequence ID" value="KAJ6638206.1"/>
    <property type="molecule type" value="Genomic_DNA"/>
</dbReference>
<evidence type="ECO:0000313" key="3">
    <source>
        <dbReference type="EMBL" id="KAJ6638206.1"/>
    </source>
</evidence>
<name>A0A9Q0RZG6_9DIPT</name>
<evidence type="ECO:0000256" key="2">
    <source>
        <dbReference type="SAM" id="SignalP"/>
    </source>
</evidence>
<feature type="transmembrane region" description="Helical" evidence="1">
    <location>
        <begin position="506"/>
        <end position="530"/>
    </location>
</feature>
<keyword evidence="1" id="KW-1133">Transmembrane helix</keyword>
<sequence>MMFRINLICLCSAYFIVSADSSSSETYMPNLQWPSYTFLRFKPPVGKVFYISFIDGQISEYNSTMVAEEDQVSPFISFIGINLKIYNIYFDANDHNCIPRLEESNMIYKEKHHFIRHRLTSFVGPNKKLFKVNFEDGIESNVTISESSETLDKFQIKTLGPYEKWKHTYDISEIGDKVIDHTLSPVPVLSNRSIPLPRLKSDEIERAPHFPFVTFNTPSGTGYHITRQLNIVPNLEDAKVDGEPYITSTENDLQIYDIFVKDGHPFLAKRNMVGNYFGSQRLHSVTGPNNVTYYIDRQNKTGGEILSLVPNPEETSDLQITFEKRKRYHKLYVKYIFADNGTRLFDREDKLDWTILSELPALPIQEISDEDEMFDPELVTFYTPSGNNYRFFFNETTNKTDVMKGSRKENSQSLYISYLQKNGKKANIYLSPDGHLCLESEDNIVLNDTSNFYFLESFVTPDQKEHEINWSNSGNDWFYHSQVKEPVDSNPPEGLKVIIANKVERIVYSFTWTGDKLVAGISVFIIIFIFPGRQGM</sequence>
<evidence type="ECO:0000256" key="1">
    <source>
        <dbReference type="SAM" id="Phobius"/>
    </source>
</evidence>
<dbReference type="AlphaFoldDB" id="A0A9Q0RZG6"/>
<proteinExistence type="predicted"/>
<dbReference type="OrthoDB" id="7785233at2759"/>
<comment type="caution">
    <text evidence="3">The sequence shown here is derived from an EMBL/GenBank/DDBJ whole genome shotgun (WGS) entry which is preliminary data.</text>
</comment>
<gene>
    <name evidence="3" type="ORF">Bhyg_10939</name>
</gene>
<keyword evidence="1" id="KW-0472">Membrane</keyword>
<keyword evidence="2" id="KW-0732">Signal</keyword>
<reference evidence="3" key="1">
    <citation type="submission" date="2022-07" db="EMBL/GenBank/DDBJ databases">
        <authorList>
            <person name="Trinca V."/>
            <person name="Uliana J.V.C."/>
            <person name="Torres T.T."/>
            <person name="Ward R.J."/>
            <person name="Monesi N."/>
        </authorList>
    </citation>
    <scope>NUCLEOTIDE SEQUENCE</scope>
    <source>
        <strain evidence="3">HSMRA1968</strain>
        <tissue evidence="3">Whole embryos</tissue>
    </source>
</reference>
<feature type="signal peptide" evidence="2">
    <location>
        <begin position="1"/>
        <end position="19"/>
    </location>
</feature>
<feature type="chain" id="PRO_5040373179" evidence="2">
    <location>
        <begin position="20"/>
        <end position="536"/>
    </location>
</feature>
<protein>
    <submittedName>
        <fullName evidence="3">Uncharacterized protein</fullName>
    </submittedName>
</protein>
<keyword evidence="4" id="KW-1185">Reference proteome</keyword>
<keyword evidence="1" id="KW-0812">Transmembrane</keyword>
<dbReference type="Proteomes" id="UP001151699">
    <property type="component" value="Chromosome X"/>
</dbReference>
<accession>A0A9Q0RZG6</accession>
<organism evidence="3 4">
    <name type="scientific">Pseudolycoriella hygida</name>
    <dbReference type="NCBI Taxonomy" id="35572"/>
    <lineage>
        <taxon>Eukaryota</taxon>
        <taxon>Metazoa</taxon>
        <taxon>Ecdysozoa</taxon>
        <taxon>Arthropoda</taxon>
        <taxon>Hexapoda</taxon>
        <taxon>Insecta</taxon>
        <taxon>Pterygota</taxon>
        <taxon>Neoptera</taxon>
        <taxon>Endopterygota</taxon>
        <taxon>Diptera</taxon>
        <taxon>Nematocera</taxon>
        <taxon>Sciaroidea</taxon>
        <taxon>Sciaridae</taxon>
        <taxon>Pseudolycoriella</taxon>
    </lineage>
</organism>
<evidence type="ECO:0000313" key="4">
    <source>
        <dbReference type="Proteomes" id="UP001151699"/>
    </source>
</evidence>